<evidence type="ECO:0000256" key="3">
    <source>
        <dbReference type="ARBA" id="ARBA00022695"/>
    </source>
</evidence>
<dbReference type="EMBL" id="LAZR01000073">
    <property type="protein sequence ID" value="KKN95091.1"/>
    <property type="molecule type" value="Genomic_DNA"/>
</dbReference>
<dbReference type="NCBIfam" id="NF003950">
    <property type="entry name" value="PRK05450.1-3"/>
    <property type="match status" value="1"/>
</dbReference>
<comment type="subcellular location">
    <subcellularLocation>
        <location evidence="1">Membrane</location>
    </subcellularLocation>
</comment>
<dbReference type="CDD" id="cd02517">
    <property type="entry name" value="CMP-KDO-Synthetase"/>
    <property type="match status" value="1"/>
</dbReference>
<dbReference type="Gene3D" id="3.90.550.10">
    <property type="entry name" value="Spore Coat Polysaccharide Biosynthesis Protein SpsA, Chain A"/>
    <property type="match status" value="1"/>
</dbReference>
<dbReference type="GO" id="GO:1901137">
    <property type="term" value="P:carbohydrate derivative biosynthetic process"/>
    <property type="evidence" value="ECO:0007669"/>
    <property type="project" value="UniProtKB-ARBA"/>
</dbReference>
<dbReference type="NCBIfam" id="NF003952">
    <property type="entry name" value="PRK05450.1-5"/>
    <property type="match status" value="1"/>
</dbReference>
<dbReference type="HAMAP" id="MF_00057">
    <property type="entry name" value="KdsB"/>
    <property type="match status" value="1"/>
</dbReference>
<dbReference type="FunFam" id="3.90.550.10:FF:000011">
    <property type="entry name" value="3-deoxy-manno-octulosonate cytidylyltransferase"/>
    <property type="match status" value="1"/>
</dbReference>
<proteinExistence type="inferred from homology"/>
<dbReference type="Pfam" id="PF02348">
    <property type="entry name" value="CTP_transf_3"/>
    <property type="match status" value="1"/>
</dbReference>
<gene>
    <name evidence="4" type="ORF">LCGC14_0181590</name>
</gene>
<dbReference type="InterPro" id="IPR029044">
    <property type="entry name" value="Nucleotide-diphossugar_trans"/>
</dbReference>
<dbReference type="InterPro" id="IPR004528">
    <property type="entry name" value="KdsB"/>
</dbReference>
<dbReference type="GO" id="GO:0008690">
    <property type="term" value="F:3-deoxy-manno-octulosonate cytidylyltransferase activity"/>
    <property type="evidence" value="ECO:0007669"/>
    <property type="project" value="InterPro"/>
</dbReference>
<dbReference type="GO" id="GO:0044281">
    <property type="term" value="P:small molecule metabolic process"/>
    <property type="evidence" value="ECO:0007669"/>
    <property type="project" value="UniProtKB-ARBA"/>
</dbReference>
<comment type="caution">
    <text evidence="4">The sequence shown here is derived from an EMBL/GenBank/DDBJ whole genome shotgun (WGS) entry which is preliminary data.</text>
</comment>
<dbReference type="AlphaFoldDB" id="A0A0F9X7Z5"/>
<dbReference type="InterPro" id="IPR003329">
    <property type="entry name" value="Cytidylyl_trans"/>
</dbReference>
<dbReference type="PANTHER" id="PTHR42866">
    <property type="entry name" value="3-DEOXY-MANNO-OCTULOSONATE CYTIDYLYLTRANSFERASE"/>
    <property type="match status" value="1"/>
</dbReference>
<organism evidence="4">
    <name type="scientific">marine sediment metagenome</name>
    <dbReference type="NCBI Taxonomy" id="412755"/>
    <lineage>
        <taxon>unclassified sequences</taxon>
        <taxon>metagenomes</taxon>
        <taxon>ecological metagenomes</taxon>
    </lineage>
</organism>
<reference evidence="4" key="1">
    <citation type="journal article" date="2015" name="Nature">
        <title>Complex archaea that bridge the gap between prokaryotes and eukaryotes.</title>
        <authorList>
            <person name="Spang A."/>
            <person name="Saw J.H."/>
            <person name="Jorgensen S.L."/>
            <person name="Zaremba-Niedzwiedzka K."/>
            <person name="Martijn J."/>
            <person name="Lind A.E."/>
            <person name="van Eijk R."/>
            <person name="Schleper C."/>
            <person name="Guy L."/>
            <person name="Ettema T.J."/>
        </authorList>
    </citation>
    <scope>NUCLEOTIDE SEQUENCE</scope>
</reference>
<sequence>MSVIAIIPARFASTRLPGKPLLAETGKPLIEHVVEAVRAARRVDEIVVATDDERIAAAVEGFGARAVMTSADCASGTDRLAEAAAALALADDDIVINVQGDEPDMPGACIDRLVELIASAEAPMATLATPLPADRASDPNKVKVVCDGDGRAMYFSRSPIPCDRDAAGFDGYLLHVGIYAYRAGFLKQFAALPPSPAERTEKLEQLRALENGFTIAVAVVDYAGDGIDTPEDYAAFVARQRS</sequence>
<evidence type="ECO:0008006" key="5">
    <source>
        <dbReference type="Google" id="ProtNLM"/>
    </source>
</evidence>
<dbReference type="GO" id="GO:0016020">
    <property type="term" value="C:membrane"/>
    <property type="evidence" value="ECO:0007669"/>
    <property type="project" value="UniProtKB-SubCell"/>
</dbReference>
<evidence type="ECO:0000313" key="4">
    <source>
        <dbReference type="EMBL" id="KKN95091.1"/>
    </source>
</evidence>
<protein>
    <recommendedName>
        <fullName evidence="5">3-deoxy-manno-octulosonate cytidylyltransferase</fullName>
    </recommendedName>
</protein>
<dbReference type="NCBIfam" id="TIGR00466">
    <property type="entry name" value="kdsB"/>
    <property type="match status" value="1"/>
</dbReference>
<keyword evidence="3" id="KW-0548">Nucleotidyltransferase</keyword>
<dbReference type="GO" id="GO:0005829">
    <property type="term" value="C:cytosol"/>
    <property type="evidence" value="ECO:0007669"/>
    <property type="project" value="TreeGrafter"/>
</dbReference>
<dbReference type="SUPFAM" id="SSF53448">
    <property type="entry name" value="Nucleotide-diphospho-sugar transferases"/>
    <property type="match status" value="1"/>
</dbReference>
<keyword evidence="2" id="KW-0808">Transferase</keyword>
<accession>A0A0F9X7Z5</accession>
<dbReference type="PANTHER" id="PTHR42866:SF2">
    <property type="entry name" value="3-DEOXY-MANNO-OCTULOSONATE CYTIDYLYLTRANSFERASE, MITOCHONDRIAL"/>
    <property type="match status" value="1"/>
</dbReference>
<evidence type="ECO:0000256" key="1">
    <source>
        <dbReference type="ARBA" id="ARBA00004370"/>
    </source>
</evidence>
<name>A0A0F9X7Z5_9ZZZZ</name>
<evidence type="ECO:0000256" key="2">
    <source>
        <dbReference type="ARBA" id="ARBA00022679"/>
    </source>
</evidence>
<dbReference type="NCBIfam" id="NF009905">
    <property type="entry name" value="PRK13368.1"/>
    <property type="match status" value="1"/>
</dbReference>